<reference evidence="2 3" key="1">
    <citation type="submission" date="2022-11" db="EMBL/GenBank/DDBJ databases">
        <title>Whole genome sequence of Eschrichtius robustus ER-17-0199.</title>
        <authorList>
            <person name="Bruniche-Olsen A."/>
            <person name="Black A.N."/>
            <person name="Fields C.J."/>
            <person name="Walden K."/>
            <person name="Dewoody J.A."/>
        </authorList>
    </citation>
    <scope>NUCLEOTIDE SEQUENCE [LARGE SCALE GENOMIC DNA]</scope>
    <source>
        <strain evidence="2">ER-17-0199</strain>
        <tissue evidence="2">Blubber</tissue>
    </source>
</reference>
<sequence length="130" mass="14088">MATPSCRRSCEMKSGSVPKKKRKQVRDFRGESSPSRKDGHREDGGSSGDTKEKPGAESIIYFKTEAALPPTSQDISYLPKGKVADTNVTRQALRGSKAAVNRRSADAPPAPLPCTSSSPWVLEQILCLQQ</sequence>
<dbReference type="Proteomes" id="UP001159641">
    <property type="component" value="Unassembled WGS sequence"/>
</dbReference>
<organism evidence="2 3">
    <name type="scientific">Eschrichtius robustus</name>
    <name type="common">California gray whale</name>
    <name type="synonym">Eschrichtius gibbosus</name>
    <dbReference type="NCBI Taxonomy" id="9764"/>
    <lineage>
        <taxon>Eukaryota</taxon>
        <taxon>Metazoa</taxon>
        <taxon>Chordata</taxon>
        <taxon>Craniata</taxon>
        <taxon>Vertebrata</taxon>
        <taxon>Euteleostomi</taxon>
        <taxon>Mammalia</taxon>
        <taxon>Eutheria</taxon>
        <taxon>Laurasiatheria</taxon>
        <taxon>Artiodactyla</taxon>
        <taxon>Whippomorpha</taxon>
        <taxon>Cetacea</taxon>
        <taxon>Mysticeti</taxon>
        <taxon>Eschrichtiidae</taxon>
        <taxon>Eschrichtius</taxon>
    </lineage>
</organism>
<proteinExistence type="predicted"/>
<name>A0AB34H355_ESCRO</name>
<dbReference type="AlphaFoldDB" id="A0AB34H355"/>
<protein>
    <submittedName>
        <fullName evidence="2">Uncharacterized protein</fullName>
    </submittedName>
</protein>
<dbReference type="EMBL" id="JAIQCJ010002027">
    <property type="protein sequence ID" value="KAJ8785134.1"/>
    <property type="molecule type" value="Genomic_DNA"/>
</dbReference>
<evidence type="ECO:0000256" key="1">
    <source>
        <dbReference type="SAM" id="MobiDB-lite"/>
    </source>
</evidence>
<evidence type="ECO:0000313" key="2">
    <source>
        <dbReference type="EMBL" id="KAJ8785134.1"/>
    </source>
</evidence>
<feature type="region of interest" description="Disordered" evidence="1">
    <location>
        <begin position="1"/>
        <end position="57"/>
    </location>
</feature>
<evidence type="ECO:0000313" key="3">
    <source>
        <dbReference type="Proteomes" id="UP001159641"/>
    </source>
</evidence>
<gene>
    <name evidence="2" type="ORF">J1605_007690</name>
</gene>
<feature type="compositionally biased region" description="Basic and acidic residues" evidence="1">
    <location>
        <begin position="25"/>
        <end position="55"/>
    </location>
</feature>
<comment type="caution">
    <text evidence="2">The sequence shown here is derived from an EMBL/GenBank/DDBJ whole genome shotgun (WGS) entry which is preliminary data.</text>
</comment>
<accession>A0AB34H355</accession>
<keyword evidence="3" id="KW-1185">Reference proteome</keyword>